<feature type="repeat" description="ANK" evidence="3">
    <location>
        <begin position="455"/>
        <end position="487"/>
    </location>
</feature>
<evidence type="ECO:0000313" key="6">
    <source>
        <dbReference type="EMBL" id="KAB2616171.1"/>
    </source>
</evidence>
<organism evidence="6 7">
    <name type="scientific">Pyrus ussuriensis x Pyrus communis</name>
    <dbReference type="NCBI Taxonomy" id="2448454"/>
    <lineage>
        <taxon>Eukaryota</taxon>
        <taxon>Viridiplantae</taxon>
        <taxon>Streptophyta</taxon>
        <taxon>Embryophyta</taxon>
        <taxon>Tracheophyta</taxon>
        <taxon>Spermatophyta</taxon>
        <taxon>Magnoliopsida</taxon>
        <taxon>eudicotyledons</taxon>
        <taxon>Gunneridae</taxon>
        <taxon>Pentapetalae</taxon>
        <taxon>rosids</taxon>
        <taxon>fabids</taxon>
        <taxon>Rosales</taxon>
        <taxon>Rosaceae</taxon>
        <taxon>Amygdaloideae</taxon>
        <taxon>Maleae</taxon>
        <taxon>Pyrus</taxon>
    </lineage>
</organism>
<proteinExistence type="predicted"/>
<dbReference type="Pfam" id="PF12796">
    <property type="entry name" value="Ank_2"/>
    <property type="match status" value="2"/>
</dbReference>
<name>A0A5N5GQJ9_9ROSA</name>
<protein>
    <submittedName>
        <fullName evidence="6">Tankyrase-2-like</fullName>
    </submittedName>
</protein>
<dbReference type="InterPro" id="IPR013783">
    <property type="entry name" value="Ig-like_fold"/>
</dbReference>
<dbReference type="SMART" id="SM00248">
    <property type="entry name" value="ANK"/>
    <property type="match status" value="7"/>
</dbReference>
<gene>
    <name evidence="6" type="ORF">D8674_022759</name>
</gene>
<dbReference type="PANTHER" id="PTHR24198">
    <property type="entry name" value="ANKYRIN REPEAT AND PROTEIN KINASE DOMAIN-CONTAINING PROTEIN"/>
    <property type="match status" value="1"/>
</dbReference>
<feature type="region of interest" description="Disordered" evidence="4">
    <location>
        <begin position="1"/>
        <end position="26"/>
    </location>
</feature>
<dbReference type="InterPro" id="IPR002110">
    <property type="entry name" value="Ankyrin_rpt"/>
</dbReference>
<feature type="repeat" description="ANK" evidence="3">
    <location>
        <begin position="422"/>
        <end position="454"/>
    </location>
</feature>
<comment type="caution">
    <text evidence="6">The sequence shown here is derived from an EMBL/GenBank/DDBJ whole genome shotgun (WGS) entry which is preliminary data.</text>
</comment>
<keyword evidence="1" id="KW-0677">Repeat</keyword>
<dbReference type="PANTHER" id="PTHR24198:SF194">
    <property type="entry name" value="INVERSIN-A"/>
    <property type="match status" value="1"/>
</dbReference>
<dbReference type="PROSITE" id="PS50088">
    <property type="entry name" value="ANK_REPEAT"/>
    <property type="match status" value="3"/>
</dbReference>
<accession>A0A5N5GQJ9</accession>
<evidence type="ECO:0000313" key="7">
    <source>
        <dbReference type="Proteomes" id="UP000327157"/>
    </source>
</evidence>
<evidence type="ECO:0000256" key="3">
    <source>
        <dbReference type="PROSITE-ProRule" id="PRU00023"/>
    </source>
</evidence>
<evidence type="ECO:0000256" key="1">
    <source>
        <dbReference type="ARBA" id="ARBA00022737"/>
    </source>
</evidence>
<dbReference type="PRINTS" id="PR01415">
    <property type="entry name" value="ANKYRIN"/>
</dbReference>
<reference evidence="7" key="2">
    <citation type="submission" date="2019-10" db="EMBL/GenBank/DDBJ databases">
        <title>A de novo genome assembly of a pear dwarfing rootstock.</title>
        <authorList>
            <person name="Wang F."/>
            <person name="Wang J."/>
            <person name="Li S."/>
            <person name="Zhang Y."/>
            <person name="Fang M."/>
            <person name="Ma L."/>
            <person name="Zhao Y."/>
            <person name="Jiang S."/>
        </authorList>
    </citation>
    <scope>NUCLEOTIDE SEQUENCE [LARGE SCALE GENOMIC DNA]</scope>
</reference>
<feature type="domain" description="MSP" evidence="5">
    <location>
        <begin position="45"/>
        <end position="171"/>
    </location>
</feature>
<keyword evidence="2 3" id="KW-0040">ANK repeat</keyword>
<dbReference type="Gene3D" id="1.25.40.20">
    <property type="entry name" value="Ankyrin repeat-containing domain"/>
    <property type="match status" value="3"/>
</dbReference>
<evidence type="ECO:0000256" key="4">
    <source>
        <dbReference type="SAM" id="MobiDB-lite"/>
    </source>
</evidence>
<evidence type="ECO:0000259" key="5">
    <source>
        <dbReference type="PROSITE" id="PS50202"/>
    </source>
</evidence>
<dbReference type="OrthoDB" id="194358at2759"/>
<evidence type="ECO:0000256" key="2">
    <source>
        <dbReference type="ARBA" id="ARBA00023043"/>
    </source>
</evidence>
<dbReference type="InterPro" id="IPR036770">
    <property type="entry name" value="Ankyrin_rpt-contain_sf"/>
</dbReference>
<keyword evidence="7" id="KW-1185">Reference proteome</keyword>
<dbReference type="PROSITE" id="PS50202">
    <property type="entry name" value="MSP"/>
    <property type="match status" value="1"/>
</dbReference>
<dbReference type="PROSITE" id="PS50297">
    <property type="entry name" value="ANK_REP_REGION"/>
    <property type="match status" value="3"/>
</dbReference>
<reference evidence="6 7" key="3">
    <citation type="submission" date="2019-11" db="EMBL/GenBank/DDBJ databases">
        <title>A de novo genome assembly of a pear dwarfing rootstock.</title>
        <authorList>
            <person name="Wang F."/>
            <person name="Wang J."/>
            <person name="Li S."/>
            <person name="Zhang Y."/>
            <person name="Fang M."/>
            <person name="Ma L."/>
            <person name="Zhao Y."/>
            <person name="Jiang S."/>
        </authorList>
    </citation>
    <scope>NUCLEOTIDE SEQUENCE [LARGE SCALE GENOMIC DNA]</scope>
    <source>
        <strain evidence="6">S2</strain>
        <tissue evidence="6">Leaf</tissue>
    </source>
</reference>
<sequence>MREEEKDQIKQPNQSPFSSIPKPQHRIFPRNKLSRKTSSFSSAMDRLVKPDVKEVELNFKRDQKCSTTFRLSNLMHTMPVAVSLTTNNPSLFSFTHPLSIIPPLSSSSYTLLLSQPSDEPPLSLTATPHDVINVKASMLPTGKAHQEELRRLFARPGPHVFRDATIPISFVGPHVVEFLISQHTRISAFDSFFNKAISRCSGAELTALLGPAIASGNANLVSDLIDAGAVVNWRDSDSGSLLSLGVRTGNVEIVKVLITSGCGIGNSADMVLHDAAAMNRVDLFEILCKSFTGIDVNCVDPDGRTPIHIAAAHGHVEMLKYCISVGGNAEVSDSKGWNPLHCAAEKGHLGAAKCLLTCSKLKHAVTKDGRTAFNLAATNGHSCLLGCLRYDDVLHRAARLDDAHGIKSCLAEGADVNGRDQNGWTPLHRAAFKGRIECVKVLLNHGALVDAVDDVGHTPLHCAAEAGHVQVALLLIAHGARANVKSLKGIVPTNLDRFKNHPALIS</sequence>
<feature type="repeat" description="ANK" evidence="3">
    <location>
        <begin position="302"/>
        <end position="334"/>
    </location>
</feature>
<dbReference type="Proteomes" id="UP000327157">
    <property type="component" value="Chromosome 3"/>
</dbReference>
<reference evidence="6 7" key="1">
    <citation type="submission" date="2019-09" db="EMBL/GenBank/DDBJ databases">
        <authorList>
            <person name="Ou C."/>
        </authorList>
    </citation>
    <scope>NUCLEOTIDE SEQUENCE [LARGE SCALE GENOMIC DNA]</scope>
    <source>
        <strain evidence="6">S2</strain>
        <tissue evidence="6">Leaf</tissue>
    </source>
</reference>
<dbReference type="SUPFAM" id="SSF48403">
    <property type="entry name" value="Ankyrin repeat"/>
    <property type="match status" value="1"/>
</dbReference>
<dbReference type="EMBL" id="SMOL01000402">
    <property type="protein sequence ID" value="KAB2616171.1"/>
    <property type="molecule type" value="Genomic_DNA"/>
</dbReference>
<dbReference type="InterPro" id="IPR000535">
    <property type="entry name" value="MSP_dom"/>
</dbReference>
<dbReference type="AlphaFoldDB" id="A0A5N5GQJ9"/>
<dbReference type="Gene3D" id="2.60.40.10">
    <property type="entry name" value="Immunoglobulins"/>
    <property type="match status" value="1"/>
</dbReference>